<dbReference type="SMART" id="SM00220">
    <property type="entry name" value="S_TKc"/>
    <property type="match status" value="1"/>
</dbReference>
<keyword evidence="3 8" id="KW-0418">Kinase</keyword>
<evidence type="ECO:0000256" key="2">
    <source>
        <dbReference type="ARBA" id="ARBA00022741"/>
    </source>
</evidence>
<keyword evidence="6" id="KW-0812">Transmembrane</keyword>
<feature type="region of interest" description="Disordered" evidence="5">
    <location>
        <begin position="433"/>
        <end position="510"/>
    </location>
</feature>
<dbReference type="GO" id="GO:0004674">
    <property type="term" value="F:protein serine/threonine kinase activity"/>
    <property type="evidence" value="ECO:0007669"/>
    <property type="project" value="UniProtKB-EC"/>
</dbReference>
<dbReference type="OrthoDB" id="9801841at2"/>
<dbReference type="EC" id="2.7.11.1" evidence="8"/>
<keyword evidence="2" id="KW-0547">Nucleotide-binding</keyword>
<reference evidence="8 9" key="1">
    <citation type="journal article" date="2007" name="Nat. Biotechnol.">
        <title>Complete genome sequence of the myxobacterium Sorangium cellulosum.</title>
        <authorList>
            <person name="Schneiker S."/>
            <person name="Perlova O."/>
            <person name="Kaiser O."/>
            <person name="Gerth K."/>
            <person name="Alici A."/>
            <person name="Altmeyer M.O."/>
            <person name="Bartels D."/>
            <person name="Bekel T."/>
            <person name="Beyer S."/>
            <person name="Bode E."/>
            <person name="Bode H.B."/>
            <person name="Bolten C.J."/>
            <person name="Choudhuri J.V."/>
            <person name="Doss S."/>
            <person name="Elnakady Y.A."/>
            <person name="Frank B."/>
            <person name="Gaigalat L."/>
            <person name="Goesmann A."/>
            <person name="Groeger C."/>
            <person name="Gross F."/>
            <person name="Jelsbak L."/>
            <person name="Jelsbak L."/>
            <person name="Kalinowski J."/>
            <person name="Kegler C."/>
            <person name="Knauber T."/>
            <person name="Konietzny S."/>
            <person name="Kopp M."/>
            <person name="Krause L."/>
            <person name="Krug D."/>
            <person name="Linke B."/>
            <person name="Mahmud T."/>
            <person name="Martinez-Arias R."/>
            <person name="McHardy A.C."/>
            <person name="Merai M."/>
            <person name="Meyer F."/>
            <person name="Mormann S."/>
            <person name="Munoz-Dorado J."/>
            <person name="Perez J."/>
            <person name="Pradella S."/>
            <person name="Rachid S."/>
            <person name="Raddatz G."/>
            <person name="Rosenau F."/>
            <person name="Rueckert C."/>
            <person name="Sasse F."/>
            <person name="Scharfe M."/>
            <person name="Schuster S.C."/>
            <person name="Suen G."/>
            <person name="Treuner-Lange A."/>
            <person name="Velicer G.J."/>
            <person name="Vorholter F.-J."/>
            <person name="Weissman K.J."/>
            <person name="Welch R.D."/>
            <person name="Wenzel S.C."/>
            <person name="Whitworth D.E."/>
            <person name="Wilhelm S."/>
            <person name="Wittmann C."/>
            <person name="Bloecker H."/>
            <person name="Puehler A."/>
            <person name="Mueller R."/>
        </authorList>
    </citation>
    <scope>NUCLEOTIDE SEQUENCE [LARGE SCALE GENOMIC DNA]</scope>
    <source>
        <strain evidence="9">So ce56</strain>
    </source>
</reference>
<dbReference type="STRING" id="448385.sce2815"/>
<dbReference type="RefSeq" id="WP_012235447.1">
    <property type="nucleotide sequence ID" value="NC_010162.1"/>
</dbReference>
<dbReference type="KEGG" id="scl:sce2815"/>
<feature type="transmembrane region" description="Helical" evidence="6">
    <location>
        <begin position="385"/>
        <end position="405"/>
    </location>
</feature>
<dbReference type="Pfam" id="PF00069">
    <property type="entry name" value="Pkinase"/>
    <property type="match status" value="1"/>
</dbReference>
<evidence type="ECO:0000256" key="6">
    <source>
        <dbReference type="SAM" id="Phobius"/>
    </source>
</evidence>
<name>A9GB92_SORC5</name>
<keyword evidence="6" id="KW-0472">Membrane</keyword>
<dbReference type="PANTHER" id="PTHR43289:SF6">
    <property type="entry name" value="SERINE_THREONINE-PROTEIN KINASE NEKL-3"/>
    <property type="match status" value="1"/>
</dbReference>
<evidence type="ECO:0000259" key="7">
    <source>
        <dbReference type="PROSITE" id="PS50011"/>
    </source>
</evidence>
<evidence type="ECO:0000256" key="1">
    <source>
        <dbReference type="ARBA" id="ARBA00022679"/>
    </source>
</evidence>
<dbReference type="PROSITE" id="PS50011">
    <property type="entry name" value="PROTEIN_KINASE_DOM"/>
    <property type="match status" value="1"/>
</dbReference>
<feature type="domain" description="Protein kinase" evidence="7">
    <location>
        <begin position="15"/>
        <end position="292"/>
    </location>
</feature>
<evidence type="ECO:0000313" key="9">
    <source>
        <dbReference type="Proteomes" id="UP000002139"/>
    </source>
</evidence>
<dbReference type="Proteomes" id="UP000002139">
    <property type="component" value="Chromosome"/>
</dbReference>
<dbReference type="InterPro" id="IPR000719">
    <property type="entry name" value="Prot_kinase_dom"/>
</dbReference>
<keyword evidence="1 8" id="KW-0808">Transferase</keyword>
<evidence type="ECO:0000256" key="3">
    <source>
        <dbReference type="ARBA" id="ARBA00022777"/>
    </source>
</evidence>
<dbReference type="CDD" id="cd14014">
    <property type="entry name" value="STKc_PknB_like"/>
    <property type="match status" value="1"/>
</dbReference>
<evidence type="ECO:0000313" key="8">
    <source>
        <dbReference type="EMBL" id="CAN92974.1"/>
    </source>
</evidence>
<sequence length="510" mass="52553">MSGTLADGTVFAHRYRVARLLAVGAMGSVYEVVHIETNRRRALKVMHAYLFQSEEMRSRFKREAQITADIESEYIVDVFDAGIDEATGMPFLVMEMLRGEELGQRLKRLGRLPPGEVATYLQQTASALDRTHAASIIHRDLKPENLFVTQRDDGTPRMKILDFGVAKLLAEGGTAAGITRSLGTPIYMAPEQFRTDTKLTSAVDIYALGMIAYTLLVGTPYWSPEALSANDVIAFALVAVHGPQEPPVHRAMSQRVVLPQGFDGWFARATAVDPAARFRLASEAAQALSELLGLAPASSGRSPRPTTPPWALASPSAHALATPAPAITALTAPSMMPPVATSVGPMGPEHPSRSPVAPLAATMETSVTSVPSGNITPIAPNRAPLVAAAVVLGLGVLGAGTWLLIRAGAEADPAVAAPPSATAPDAGSASAAVAAAPSATPPAAPPAPAPSASATALAAEPTQPATSASASARPAARGAAGAPPKAAPKPASTGRTGAAARPKVPLLGRD</sequence>
<dbReference type="AlphaFoldDB" id="A9GB92"/>
<keyword evidence="6" id="KW-1133">Transmembrane helix</keyword>
<dbReference type="GO" id="GO:0005524">
    <property type="term" value="F:ATP binding"/>
    <property type="evidence" value="ECO:0007669"/>
    <property type="project" value="UniProtKB-KW"/>
</dbReference>
<dbReference type="InterPro" id="IPR011009">
    <property type="entry name" value="Kinase-like_dom_sf"/>
</dbReference>
<evidence type="ECO:0000256" key="5">
    <source>
        <dbReference type="SAM" id="MobiDB-lite"/>
    </source>
</evidence>
<gene>
    <name evidence="8" type="ordered locus">sce2815</name>
</gene>
<dbReference type="PANTHER" id="PTHR43289">
    <property type="entry name" value="MITOGEN-ACTIVATED PROTEIN KINASE KINASE KINASE 20-RELATED"/>
    <property type="match status" value="1"/>
</dbReference>
<dbReference type="Gene3D" id="1.10.510.10">
    <property type="entry name" value="Transferase(Phosphotransferase) domain 1"/>
    <property type="match status" value="1"/>
</dbReference>
<keyword evidence="9" id="KW-1185">Reference proteome</keyword>
<keyword evidence="4" id="KW-0067">ATP-binding</keyword>
<dbReference type="BioCyc" id="SCEL448385:SCE_RS14440-MONOMER"/>
<dbReference type="EMBL" id="AM746676">
    <property type="protein sequence ID" value="CAN92974.1"/>
    <property type="molecule type" value="Genomic_DNA"/>
</dbReference>
<protein>
    <submittedName>
        <fullName evidence="8">Protein kinase</fullName>
        <ecNumber evidence="8">2.7.11.1</ecNumber>
    </submittedName>
</protein>
<evidence type="ECO:0000256" key="4">
    <source>
        <dbReference type="ARBA" id="ARBA00022840"/>
    </source>
</evidence>
<dbReference type="Gene3D" id="3.30.200.20">
    <property type="entry name" value="Phosphorylase Kinase, domain 1"/>
    <property type="match status" value="1"/>
</dbReference>
<proteinExistence type="predicted"/>
<dbReference type="eggNOG" id="COG0515">
    <property type="taxonomic scope" value="Bacteria"/>
</dbReference>
<feature type="compositionally biased region" description="Pro residues" evidence="5">
    <location>
        <begin position="439"/>
        <end position="449"/>
    </location>
</feature>
<accession>A9GB92</accession>
<organism evidence="8 9">
    <name type="scientific">Sorangium cellulosum (strain So ce56)</name>
    <name type="common">Polyangium cellulosum (strain So ce56)</name>
    <dbReference type="NCBI Taxonomy" id="448385"/>
    <lineage>
        <taxon>Bacteria</taxon>
        <taxon>Pseudomonadati</taxon>
        <taxon>Myxococcota</taxon>
        <taxon>Polyangia</taxon>
        <taxon>Polyangiales</taxon>
        <taxon>Polyangiaceae</taxon>
        <taxon>Sorangium</taxon>
    </lineage>
</organism>
<feature type="compositionally biased region" description="Low complexity" evidence="5">
    <location>
        <begin position="450"/>
        <end position="492"/>
    </location>
</feature>
<dbReference type="PROSITE" id="PS00108">
    <property type="entry name" value="PROTEIN_KINASE_ST"/>
    <property type="match status" value="1"/>
</dbReference>
<dbReference type="InterPro" id="IPR008271">
    <property type="entry name" value="Ser/Thr_kinase_AS"/>
</dbReference>
<dbReference type="SUPFAM" id="SSF56112">
    <property type="entry name" value="Protein kinase-like (PK-like)"/>
    <property type="match status" value="1"/>
</dbReference>
<dbReference type="HOGENOM" id="CLU_000288_63_44_7"/>